<dbReference type="AlphaFoldDB" id="A0AA40FZ12"/>
<reference evidence="1" key="1">
    <citation type="submission" date="2021-10" db="EMBL/GenBank/DDBJ databases">
        <title>Melipona bicolor Genome sequencing and assembly.</title>
        <authorList>
            <person name="Araujo N.S."/>
            <person name="Arias M.C."/>
        </authorList>
    </citation>
    <scope>NUCLEOTIDE SEQUENCE</scope>
    <source>
        <strain evidence="1">USP_2M_L1-L4_2017</strain>
        <tissue evidence="1">Whole body</tissue>
    </source>
</reference>
<dbReference type="Proteomes" id="UP001177670">
    <property type="component" value="Unassembled WGS sequence"/>
</dbReference>
<protein>
    <submittedName>
        <fullName evidence="1">Uncharacterized protein</fullName>
    </submittedName>
</protein>
<proteinExistence type="predicted"/>
<accession>A0AA40FZ12</accession>
<comment type="caution">
    <text evidence="1">The sequence shown here is derived from an EMBL/GenBank/DDBJ whole genome shotgun (WGS) entry which is preliminary data.</text>
</comment>
<keyword evidence="2" id="KW-1185">Reference proteome</keyword>
<name>A0AA40FZ12_9HYME</name>
<organism evidence="1 2">
    <name type="scientific">Melipona bicolor</name>
    <dbReference type="NCBI Taxonomy" id="60889"/>
    <lineage>
        <taxon>Eukaryota</taxon>
        <taxon>Metazoa</taxon>
        <taxon>Ecdysozoa</taxon>
        <taxon>Arthropoda</taxon>
        <taxon>Hexapoda</taxon>
        <taxon>Insecta</taxon>
        <taxon>Pterygota</taxon>
        <taxon>Neoptera</taxon>
        <taxon>Endopterygota</taxon>
        <taxon>Hymenoptera</taxon>
        <taxon>Apocrita</taxon>
        <taxon>Aculeata</taxon>
        <taxon>Apoidea</taxon>
        <taxon>Anthophila</taxon>
        <taxon>Apidae</taxon>
        <taxon>Melipona</taxon>
    </lineage>
</organism>
<sequence length="100" mass="10802">LNEEKQGGTLSLGSGLGFLSAGEKRPLAIHIPGSSSRQSRFKKAAGQDIADVFLDFKVRRAAVDSCRIVGDAGRMVDKGEERYRASIGYATVNLFRCNVL</sequence>
<evidence type="ECO:0000313" key="2">
    <source>
        <dbReference type="Proteomes" id="UP001177670"/>
    </source>
</evidence>
<evidence type="ECO:0000313" key="1">
    <source>
        <dbReference type="EMBL" id="KAK1128059.1"/>
    </source>
</evidence>
<feature type="non-terminal residue" evidence="1">
    <location>
        <position position="1"/>
    </location>
</feature>
<dbReference type="EMBL" id="JAHYIQ010000011">
    <property type="protein sequence ID" value="KAK1128059.1"/>
    <property type="molecule type" value="Genomic_DNA"/>
</dbReference>
<gene>
    <name evidence="1" type="ORF">K0M31_003547</name>
</gene>